<reference evidence="12 13" key="1">
    <citation type="journal article" date="2018" name="Microbiome">
        <title>Fine metagenomic profile of the Mediterranean stratified and mixed water columns revealed by assembly and recruitment.</title>
        <authorList>
            <person name="Haro-Moreno J.M."/>
            <person name="Lopez-Perez M."/>
            <person name="De La Torre J.R."/>
            <person name="Picazo A."/>
            <person name="Camacho A."/>
            <person name="Rodriguez-Valera F."/>
        </authorList>
    </citation>
    <scope>NUCLEOTIDE SEQUENCE [LARGE SCALE GENOMIC DNA]</scope>
    <source>
        <strain evidence="12">MED-G83</strain>
    </source>
</reference>
<gene>
    <name evidence="12" type="ORF">DBW97_02145</name>
</gene>
<comment type="caution">
    <text evidence="12">The sequence shown here is derived from an EMBL/GenBank/DDBJ whole genome shotgun (WGS) entry which is preliminary data.</text>
</comment>
<comment type="similarity">
    <text evidence="10">Belongs to the D-isomer specific 2-hydroxyacid dehydrogenase family.</text>
</comment>
<evidence type="ECO:0000313" key="13">
    <source>
        <dbReference type="Proteomes" id="UP000252147"/>
    </source>
</evidence>
<keyword evidence="10" id="KW-0560">Oxidoreductase</keyword>
<dbReference type="EMBL" id="QOPD01000002">
    <property type="protein sequence ID" value="RCL38836.1"/>
    <property type="molecule type" value="Genomic_DNA"/>
</dbReference>
<dbReference type="Pfam" id="PF02826">
    <property type="entry name" value="2-Hacid_dh_C"/>
    <property type="match status" value="1"/>
</dbReference>
<dbReference type="EC" id="1.1.1.399" evidence="3"/>
<evidence type="ECO:0000256" key="1">
    <source>
        <dbReference type="ARBA" id="ARBA00003800"/>
    </source>
</evidence>
<accession>A0A368BQ72</accession>
<dbReference type="PROSITE" id="PS51671">
    <property type="entry name" value="ACT"/>
    <property type="match status" value="1"/>
</dbReference>
<dbReference type="EC" id="1.1.1.95" evidence="4"/>
<dbReference type="UniPathway" id="UPA00135">
    <property type="reaction ID" value="UER00196"/>
</dbReference>
<evidence type="ECO:0000256" key="8">
    <source>
        <dbReference type="ARBA" id="ARBA00048126"/>
    </source>
</evidence>
<dbReference type="InterPro" id="IPR045865">
    <property type="entry name" value="ACT-like_dom_sf"/>
</dbReference>
<comment type="pathway">
    <text evidence="2">Amino-acid biosynthesis; L-serine biosynthesis; L-serine from 3-phospho-D-glycerate: step 1/3.</text>
</comment>
<dbReference type="PANTHER" id="PTHR42938:SF47">
    <property type="entry name" value="HYDROXYPYRUVATE REDUCTASE"/>
    <property type="match status" value="1"/>
</dbReference>
<evidence type="ECO:0000256" key="4">
    <source>
        <dbReference type="ARBA" id="ARBA00013143"/>
    </source>
</evidence>
<dbReference type="InterPro" id="IPR006140">
    <property type="entry name" value="D-isomer_DH_NAD-bd"/>
</dbReference>
<evidence type="ECO:0000256" key="9">
    <source>
        <dbReference type="ARBA" id="ARBA00048731"/>
    </source>
</evidence>
<sequence>MKVTILNNIAKSGLDILEKEGFTLHQNDVLDGCSGIVLRSQNLTQEKLPKSIFGIARAGAGTNNINVEDCSQNGVIVFNTPGANANAVKEMVLCSLILGKRDLVSGNKSIDAIDIDNMDDEAVMKEIEGMKKKYVGNEIKNKNLTVIGLGAIGSLVAEHAIQLGMNVTGYDPGLTVETALRLPSSIRMAKSLEDSFKDAEYISLHIPLVPDTKEIINNKLIAKLNKSVLINFSRGGIVCEESLLEGLDQNFLYKYVTDFPTKKLINRVRSKKDVVIFPHLGASTTESEINCAEMACSQLADFLKKGKIVNSVNFPNISSEKVSKHRIYFSNMNEPGIISKVADVLAQENINIDEFVNKSRNNLASNIIDSDDDITPRILDKLMKIKGVTNARLCY</sequence>
<evidence type="ECO:0000256" key="2">
    <source>
        <dbReference type="ARBA" id="ARBA00005216"/>
    </source>
</evidence>
<dbReference type="AlphaFoldDB" id="A0A368BQ72"/>
<dbReference type="CDD" id="cd12174">
    <property type="entry name" value="PGDH_like_3"/>
    <property type="match status" value="1"/>
</dbReference>
<evidence type="ECO:0000256" key="6">
    <source>
        <dbReference type="ARBA" id="ARBA00023027"/>
    </source>
</evidence>
<dbReference type="Gene3D" id="3.30.70.260">
    <property type="match status" value="1"/>
</dbReference>
<dbReference type="SUPFAM" id="SSF51735">
    <property type="entry name" value="NAD(P)-binding Rossmann-fold domains"/>
    <property type="match status" value="1"/>
</dbReference>
<dbReference type="Proteomes" id="UP000252147">
    <property type="component" value="Unassembled WGS sequence"/>
</dbReference>
<organism evidence="12 13">
    <name type="scientific">SAR86 cluster bacterium</name>
    <dbReference type="NCBI Taxonomy" id="2030880"/>
    <lineage>
        <taxon>Bacteria</taxon>
        <taxon>Pseudomonadati</taxon>
        <taxon>Pseudomonadota</taxon>
        <taxon>Gammaproteobacteria</taxon>
        <taxon>SAR86 cluster</taxon>
    </lineage>
</organism>
<evidence type="ECO:0000256" key="3">
    <source>
        <dbReference type="ARBA" id="ARBA00013001"/>
    </source>
</evidence>
<dbReference type="Pfam" id="PF00389">
    <property type="entry name" value="2-Hacid_dh"/>
    <property type="match status" value="1"/>
</dbReference>
<name>A0A368BQ72_9GAMM</name>
<keyword evidence="6" id="KW-0520">NAD</keyword>
<feature type="domain" description="ACT" evidence="11">
    <location>
        <begin position="326"/>
        <end position="395"/>
    </location>
</feature>
<comment type="catalytic activity">
    <reaction evidence="8">
        <text>(R)-2-hydroxyglutarate + NAD(+) = 2-oxoglutarate + NADH + H(+)</text>
        <dbReference type="Rhea" id="RHEA:49612"/>
        <dbReference type="ChEBI" id="CHEBI:15378"/>
        <dbReference type="ChEBI" id="CHEBI:15801"/>
        <dbReference type="ChEBI" id="CHEBI:16810"/>
        <dbReference type="ChEBI" id="CHEBI:57540"/>
        <dbReference type="ChEBI" id="CHEBI:57945"/>
        <dbReference type="EC" id="1.1.1.399"/>
    </reaction>
</comment>
<dbReference type="InterPro" id="IPR002912">
    <property type="entry name" value="ACT_dom"/>
</dbReference>
<dbReference type="PANTHER" id="PTHR42938">
    <property type="entry name" value="FORMATE DEHYDROGENASE 1"/>
    <property type="match status" value="1"/>
</dbReference>
<dbReference type="InterPro" id="IPR036291">
    <property type="entry name" value="NAD(P)-bd_dom_sf"/>
</dbReference>
<comment type="function">
    <text evidence="1">Catalyzes the reversible oxidation of 3-phospho-D-glycerate to 3-phosphonooxypyruvate, the first step of the phosphorylated L-serine biosynthesis pathway. Also catalyzes the reversible oxidation of 2-hydroxyglutarate to 2-oxoglutarate.</text>
</comment>
<dbReference type="SUPFAM" id="SSF55021">
    <property type="entry name" value="ACT-like"/>
    <property type="match status" value="1"/>
</dbReference>
<dbReference type="GO" id="GO:0051287">
    <property type="term" value="F:NAD binding"/>
    <property type="evidence" value="ECO:0007669"/>
    <property type="project" value="InterPro"/>
</dbReference>
<evidence type="ECO:0000313" key="12">
    <source>
        <dbReference type="EMBL" id="RCL38836.1"/>
    </source>
</evidence>
<dbReference type="InterPro" id="IPR006139">
    <property type="entry name" value="D-isomer_2_OHA_DH_cat_dom"/>
</dbReference>
<protein>
    <recommendedName>
        <fullName evidence="5">D-3-phosphoglycerate dehydrogenase</fullName>
        <ecNumber evidence="3">1.1.1.399</ecNumber>
        <ecNumber evidence="4">1.1.1.95</ecNumber>
    </recommendedName>
    <alternativeName>
        <fullName evidence="7">2-oxoglutarate reductase</fullName>
    </alternativeName>
</protein>
<evidence type="ECO:0000256" key="7">
    <source>
        <dbReference type="ARBA" id="ARBA00030455"/>
    </source>
</evidence>
<evidence type="ECO:0000256" key="10">
    <source>
        <dbReference type="RuleBase" id="RU003719"/>
    </source>
</evidence>
<evidence type="ECO:0000256" key="5">
    <source>
        <dbReference type="ARBA" id="ARBA00021582"/>
    </source>
</evidence>
<dbReference type="Gene3D" id="3.40.50.720">
    <property type="entry name" value="NAD(P)-binding Rossmann-like Domain"/>
    <property type="match status" value="2"/>
</dbReference>
<evidence type="ECO:0000259" key="11">
    <source>
        <dbReference type="PROSITE" id="PS51671"/>
    </source>
</evidence>
<dbReference type="SUPFAM" id="SSF52283">
    <property type="entry name" value="Formate/glycerate dehydrogenase catalytic domain-like"/>
    <property type="match status" value="1"/>
</dbReference>
<proteinExistence type="inferred from homology"/>
<comment type="catalytic activity">
    <reaction evidence="9">
        <text>(2R)-3-phosphoglycerate + NAD(+) = 3-phosphooxypyruvate + NADH + H(+)</text>
        <dbReference type="Rhea" id="RHEA:12641"/>
        <dbReference type="ChEBI" id="CHEBI:15378"/>
        <dbReference type="ChEBI" id="CHEBI:18110"/>
        <dbReference type="ChEBI" id="CHEBI:57540"/>
        <dbReference type="ChEBI" id="CHEBI:57945"/>
        <dbReference type="ChEBI" id="CHEBI:58272"/>
        <dbReference type="EC" id="1.1.1.95"/>
    </reaction>
</comment>
<dbReference type="GO" id="GO:0004617">
    <property type="term" value="F:phosphoglycerate dehydrogenase activity"/>
    <property type="evidence" value="ECO:0007669"/>
    <property type="project" value="UniProtKB-EC"/>
</dbReference>